<keyword evidence="2" id="KW-1185">Reference proteome</keyword>
<proteinExistence type="predicted"/>
<name>A0A5B7HUW1_PORTR</name>
<evidence type="ECO:0000313" key="1">
    <source>
        <dbReference type="EMBL" id="MPC75182.1"/>
    </source>
</evidence>
<dbReference type="Proteomes" id="UP000324222">
    <property type="component" value="Unassembled WGS sequence"/>
</dbReference>
<comment type="caution">
    <text evidence="1">The sequence shown here is derived from an EMBL/GenBank/DDBJ whole genome shotgun (WGS) entry which is preliminary data.</text>
</comment>
<gene>
    <name evidence="1" type="ORF">E2C01_069566</name>
</gene>
<dbReference type="AlphaFoldDB" id="A0A5B7HUW1"/>
<accession>A0A5B7HUW1</accession>
<evidence type="ECO:0000313" key="2">
    <source>
        <dbReference type="Proteomes" id="UP000324222"/>
    </source>
</evidence>
<organism evidence="1 2">
    <name type="scientific">Portunus trituberculatus</name>
    <name type="common">Swimming crab</name>
    <name type="synonym">Neptunus trituberculatus</name>
    <dbReference type="NCBI Taxonomy" id="210409"/>
    <lineage>
        <taxon>Eukaryota</taxon>
        <taxon>Metazoa</taxon>
        <taxon>Ecdysozoa</taxon>
        <taxon>Arthropoda</taxon>
        <taxon>Crustacea</taxon>
        <taxon>Multicrustacea</taxon>
        <taxon>Malacostraca</taxon>
        <taxon>Eumalacostraca</taxon>
        <taxon>Eucarida</taxon>
        <taxon>Decapoda</taxon>
        <taxon>Pleocyemata</taxon>
        <taxon>Brachyura</taxon>
        <taxon>Eubrachyura</taxon>
        <taxon>Portunoidea</taxon>
        <taxon>Portunidae</taxon>
        <taxon>Portuninae</taxon>
        <taxon>Portunus</taxon>
    </lineage>
</organism>
<protein>
    <submittedName>
        <fullName evidence="1">Uncharacterized protein</fullName>
    </submittedName>
</protein>
<sequence>MCEAGAAGSHSSLWCLANTGLTVNREPRPYLWHYHLLTTTAQFERGILAIRLPGNM</sequence>
<dbReference type="EMBL" id="VSRR010040538">
    <property type="protein sequence ID" value="MPC75182.1"/>
    <property type="molecule type" value="Genomic_DNA"/>
</dbReference>
<reference evidence="1 2" key="1">
    <citation type="submission" date="2019-05" db="EMBL/GenBank/DDBJ databases">
        <title>Another draft genome of Portunus trituberculatus and its Hox gene families provides insights of decapod evolution.</title>
        <authorList>
            <person name="Jeong J.-H."/>
            <person name="Song I."/>
            <person name="Kim S."/>
            <person name="Choi T."/>
            <person name="Kim D."/>
            <person name="Ryu S."/>
            <person name="Kim W."/>
        </authorList>
    </citation>
    <scope>NUCLEOTIDE SEQUENCE [LARGE SCALE GENOMIC DNA]</scope>
    <source>
        <tissue evidence="1">Muscle</tissue>
    </source>
</reference>